<evidence type="ECO:0000313" key="11">
    <source>
        <dbReference type="EMBL" id="VDK42992.1"/>
    </source>
</evidence>
<dbReference type="CDD" id="cd05676">
    <property type="entry name" value="M20_dipept_like_CNDP"/>
    <property type="match status" value="1"/>
</dbReference>
<dbReference type="PANTHER" id="PTHR43270:SF4">
    <property type="entry name" value="CARNOSINE DIPEPTIDASE 2, ISOFORM A"/>
    <property type="match status" value="1"/>
</dbReference>
<keyword evidence="2" id="KW-0645">Protease</keyword>
<gene>
    <name evidence="11" type="ORF">ASIM_LOCUS10444</name>
</gene>
<evidence type="ECO:0000256" key="7">
    <source>
        <dbReference type="PIRSR" id="PIRSR037242-2"/>
    </source>
</evidence>
<dbReference type="PIRSF" id="PIRSF037242">
    <property type="entry name" value="CNDP_dipeptidase"/>
    <property type="match status" value="1"/>
</dbReference>
<evidence type="ECO:0000256" key="4">
    <source>
        <dbReference type="ARBA" id="ARBA00022801"/>
    </source>
</evidence>
<feature type="binding site" evidence="7">
    <location>
        <position position="236"/>
    </location>
    <ligand>
        <name>substrate</name>
        <note>ligand shared between homodimeric partners</note>
    </ligand>
</feature>
<dbReference type="Gene3D" id="3.40.630.10">
    <property type="entry name" value="Zn peptidases"/>
    <property type="match status" value="1"/>
</dbReference>
<dbReference type="InterPro" id="IPR017153">
    <property type="entry name" value="CNDP/DUG1"/>
</dbReference>
<sequence length="481" mass="54112">MSAPLNTLTFCLGGGRGEIDACKEQFIERLKSAVAIPSVSVEACHRADVVRMVHFVQKELEKLGAKVELHESGEQVMPDGTRLELPPIVFATLGQDKSKKTLLVYGHLDVQPAHREDGWKTEPFELVQKDNKLFGRGSTDDKAPVIGWINAIETLQKLKIRIPVNIKFCFEAMEESGSEGLEEALRARKDTFLKNVDFTCISDNYWLGKNKPTITYGLRGVCYYYMEITAVHQDLHSGVFGGVVYEPMADVAWMMSQLSDVNGNIKIDGLLDLVRPLTDEEHKHYETIEFDQEDFRRGLNAPKLQKEKKADILMHLWRYPSLSLHGIEGAFSGAGAKTVIPAKVIGKFSIRIVPDMLPAKVDKLVLHHLNKLWHERGSPNHFRAFSHHSGDYWLSDFKHPHYQCGVRATKTVYNVEPDFIREGGSIPITLTFEELTGNNVMLLPMGASDDMAHSINEKINIRNYIEGTKLLGAYLLELGSL</sequence>
<keyword evidence="8" id="KW-0464">Manganese</keyword>
<evidence type="ECO:0000256" key="8">
    <source>
        <dbReference type="PIRSR" id="PIRSR037242-3"/>
    </source>
</evidence>
<dbReference type="GO" id="GO:0006508">
    <property type="term" value="P:proteolysis"/>
    <property type="evidence" value="ECO:0007669"/>
    <property type="project" value="UniProtKB-KW"/>
</dbReference>
<evidence type="ECO:0000256" key="3">
    <source>
        <dbReference type="ARBA" id="ARBA00022723"/>
    </source>
</evidence>
<comment type="similarity">
    <text evidence="1">Belongs to the peptidase M20A family.</text>
</comment>
<evidence type="ECO:0000313" key="12">
    <source>
        <dbReference type="Proteomes" id="UP000267096"/>
    </source>
</evidence>
<dbReference type="Proteomes" id="UP000267096">
    <property type="component" value="Unassembled WGS sequence"/>
</dbReference>
<dbReference type="InterPro" id="IPR001261">
    <property type="entry name" value="ArgE/DapE_CS"/>
</dbReference>
<keyword evidence="3 8" id="KW-0479">Metal-binding</keyword>
<dbReference type="Pfam" id="PF07687">
    <property type="entry name" value="M20_dimer"/>
    <property type="match status" value="1"/>
</dbReference>
<dbReference type="PROSITE" id="PS00759">
    <property type="entry name" value="ARGE_DAPE_CPG2_2"/>
    <property type="match status" value="1"/>
</dbReference>
<feature type="active site" evidence="6">
    <location>
        <position position="109"/>
    </location>
</feature>
<feature type="binding site" description="in other chain" evidence="7">
    <location>
        <position position="203"/>
    </location>
    <ligand>
        <name>substrate</name>
        <note>ligand shared between homodimeric partners</note>
    </ligand>
</feature>
<feature type="binding site" evidence="7">
    <location>
        <position position="338"/>
    </location>
    <ligand>
        <name>substrate</name>
        <note>ligand shared between homodimeric partners</note>
    </ligand>
</feature>
<dbReference type="SUPFAM" id="SSF53187">
    <property type="entry name" value="Zn-dependent exopeptidases"/>
    <property type="match status" value="1"/>
</dbReference>
<dbReference type="PANTHER" id="PTHR43270">
    <property type="entry name" value="BETA-ALA-HIS DIPEPTIDASE"/>
    <property type="match status" value="1"/>
</dbReference>
<dbReference type="Gene3D" id="3.30.70.360">
    <property type="match status" value="1"/>
</dbReference>
<dbReference type="InterPro" id="IPR051458">
    <property type="entry name" value="Cyt/Met_Dipeptidase"/>
</dbReference>
<feature type="binding site" evidence="8">
    <location>
        <position position="453"/>
    </location>
    <ligand>
        <name>Mn(2+)</name>
        <dbReference type="ChEBI" id="CHEBI:29035"/>
        <label>1</label>
    </ligand>
</feature>
<proteinExistence type="inferred from homology"/>
<dbReference type="WBParaSite" id="ASIM_0001088601-mRNA-1">
    <property type="protein sequence ID" value="ASIM_0001088601-mRNA-1"/>
    <property type="gene ID" value="ASIM_0001088601"/>
</dbReference>
<dbReference type="AlphaFoldDB" id="A0A0M3JSE0"/>
<accession>A0A0M3JSE0</accession>
<feature type="binding site" description="in other chain" evidence="7">
    <location>
        <position position="453"/>
    </location>
    <ligand>
        <name>substrate</name>
        <note>ligand shared between homodimeric partners</note>
    </ligand>
</feature>
<evidence type="ECO:0000256" key="6">
    <source>
        <dbReference type="PIRSR" id="PIRSR037242-1"/>
    </source>
</evidence>
<evidence type="ECO:0000313" key="13">
    <source>
        <dbReference type="WBParaSite" id="ASIM_0001088601-mRNA-1"/>
    </source>
</evidence>
<dbReference type="OrthoDB" id="7832001at2759"/>
<protein>
    <submittedName>
        <fullName evidence="13">M20_dimer domain-containing protein</fullName>
    </submittedName>
</protein>
<dbReference type="InterPro" id="IPR011650">
    <property type="entry name" value="Peptidase_M20_dimer"/>
</dbReference>
<feature type="binding site" description="in other chain" evidence="7">
    <location>
        <position position="425"/>
    </location>
    <ligand>
        <name>substrate</name>
        <note>ligand shared between homodimeric partners</note>
    </ligand>
</feature>
<feature type="binding site" description="in other chain" evidence="7">
    <location>
        <position position="351"/>
    </location>
    <ligand>
        <name>substrate</name>
        <note>ligand shared between homodimeric partners</note>
    </ligand>
</feature>
<reference evidence="13" key="1">
    <citation type="submission" date="2017-02" db="UniProtKB">
        <authorList>
            <consortium name="WormBaseParasite"/>
        </authorList>
    </citation>
    <scope>IDENTIFICATION</scope>
</reference>
<dbReference type="InterPro" id="IPR002933">
    <property type="entry name" value="Peptidase_M20"/>
</dbReference>
<feature type="active site" description="Proton acceptor" evidence="6">
    <location>
        <position position="174"/>
    </location>
</feature>
<organism evidence="13">
    <name type="scientific">Anisakis simplex</name>
    <name type="common">Herring worm</name>
    <dbReference type="NCBI Taxonomy" id="6269"/>
    <lineage>
        <taxon>Eukaryota</taxon>
        <taxon>Metazoa</taxon>
        <taxon>Ecdysozoa</taxon>
        <taxon>Nematoda</taxon>
        <taxon>Chromadorea</taxon>
        <taxon>Rhabditida</taxon>
        <taxon>Spirurina</taxon>
        <taxon>Ascaridomorpha</taxon>
        <taxon>Ascaridoidea</taxon>
        <taxon>Anisakidae</taxon>
        <taxon>Anisakis</taxon>
        <taxon>Anisakis simplex complex</taxon>
    </lineage>
</organism>
<evidence type="ECO:0000259" key="10">
    <source>
        <dbReference type="Pfam" id="PF07687"/>
    </source>
</evidence>
<keyword evidence="12" id="KW-1185">Reference proteome</keyword>
<dbReference type="GO" id="GO:0046872">
    <property type="term" value="F:metal ion binding"/>
    <property type="evidence" value="ECO:0007669"/>
    <property type="project" value="UniProtKB-KW"/>
</dbReference>
<reference evidence="11 12" key="2">
    <citation type="submission" date="2018-11" db="EMBL/GenBank/DDBJ databases">
        <authorList>
            <consortium name="Pathogen Informatics"/>
        </authorList>
    </citation>
    <scope>NUCLEOTIDE SEQUENCE [LARGE SCALE GENOMIC DNA]</scope>
</reference>
<evidence type="ECO:0000256" key="1">
    <source>
        <dbReference type="ARBA" id="ARBA00006247"/>
    </source>
</evidence>
<evidence type="ECO:0000256" key="2">
    <source>
        <dbReference type="ARBA" id="ARBA00022670"/>
    </source>
</evidence>
<feature type="site" description="Important for catalytic activity" evidence="9">
    <location>
        <position position="236"/>
    </location>
</feature>
<feature type="binding site" evidence="8">
    <location>
        <position position="107"/>
    </location>
    <ligand>
        <name>Mn(2+)</name>
        <dbReference type="ChEBI" id="CHEBI:29035"/>
        <label>2</label>
    </ligand>
</feature>
<name>A0A0M3JSE0_ANISI</name>
<feature type="domain" description="Peptidase M20 dimerisation" evidence="10">
    <location>
        <begin position="226"/>
        <end position="373"/>
    </location>
</feature>
<comment type="cofactor">
    <cofactor evidence="8">
        <name>Mn(2+)</name>
        <dbReference type="ChEBI" id="CHEBI:29035"/>
    </cofactor>
    <text evidence="8">Binds 2 manganese ions per subunit.</text>
</comment>
<dbReference type="Pfam" id="PF01546">
    <property type="entry name" value="Peptidase_M20"/>
    <property type="match status" value="1"/>
</dbReference>
<keyword evidence="4" id="KW-0378">Hydrolase</keyword>
<keyword evidence="5" id="KW-0482">Metalloprotease</keyword>
<evidence type="ECO:0000256" key="9">
    <source>
        <dbReference type="PIRSR" id="PIRSR037242-4"/>
    </source>
</evidence>
<feature type="binding site" evidence="8">
    <location>
        <position position="140"/>
    </location>
    <ligand>
        <name>Mn(2+)</name>
        <dbReference type="ChEBI" id="CHEBI:29035"/>
        <label>2</label>
    </ligand>
</feature>
<dbReference type="GO" id="GO:0070573">
    <property type="term" value="F:metallodipeptidase activity"/>
    <property type="evidence" value="ECO:0007669"/>
    <property type="project" value="InterPro"/>
</dbReference>
<feature type="binding site" evidence="8">
    <location>
        <position position="175"/>
    </location>
    <ligand>
        <name>Mn(2+)</name>
        <dbReference type="ChEBI" id="CHEBI:29035"/>
        <label>1</label>
    </ligand>
</feature>
<feature type="binding site" evidence="8">
    <location>
        <position position="203"/>
    </location>
    <ligand>
        <name>Mn(2+)</name>
        <dbReference type="ChEBI" id="CHEBI:29035"/>
        <label>2</label>
    </ligand>
</feature>
<dbReference type="EMBL" id="UYRR01030999">
    <property type="protein sequence ID" value="VDK42992.1"/>
    <property type="molecule type" value="Genomic_DNA"/>
</dbReference>
<evidence type="ECO:0000256" key="5">
    <source>
        <dbReference type="ARBA" id="ARBA00023049"/>
    </source>
</evidence>
<feature type="binding site" evidence="8">
    <location>
        <position position="140"/>
    </location>
    <ligand>
        <name>Mn(2+)</name>
        <dbReference type="ChEBI" id="CHEBI:29035"/>
        <label>1</label>
    </ligand>
</feature>